<keyword evidence="2" id="KW-1185">Reference proteome</keyword>
<evidence type="ECO:0000313" key="1">
    <source>
        <dbReference type="EMBL" id="TLM96565.1"/>
    </source>
</evidence>
<name>A0A5R8WWN6_9BACT</name>
<dbReference type="Proteomes" id="UP000305517">
    <property type="component" value="Unassembled WGS sequence"/>
</dbReference>
<dbReference type="RefSeq" id="WP_138074821.1">
    <property type="nucleotide sequence ID" value="NZ_VAJM01000001.1"/>
</dbReference>
<reference evidence="1 2" key="1">
    <citation type="submission" date="2019-05" db="EMBL/GenBank/DDBJ databases">
        <title>Hymenobacter edaphi sp. nov., isolated from abandoned arsenic-contaminated farmland soil.</title>
        <authorList>
            <person name="Nie L."/>
        </authorList>
    </citation>
    <scope>NUCLEOTIDE SEQUENCE [LARGE SCALE GENOMIC DNA]</scope>
    <source>
        <strain evidence="1 2">1-3-3-8</strain>
    </source>
</reference>
<dbReference type="AlphaFoldDB" id="A0A5R8WWN6"/>
<proteinExistence type="predicted"/>
<organism evidence="1 2">
    <name type="scientific">Hymenobacter jeollabukensis</name>
    <dbReference type="NCBI Taxonomy" id="2025313"/>
    <lineage>
        <taxon>Bacteria</taxon>
        <taxon>Pseudomonadati</taxon>
        <taxon>Bacteroidota</taxon>
        <taxon>Cytophagia</taxon>
        <taxon>Cytophagales</taxon>
        <taxon>Hymenobacteraceae</taxon>
        <taxon>Hymenobacter</taxon>
    </lineage>
</organism>
<accession>A0A5R8WWN6</accession>
<protein>
    <submittedName>
        <fullName evidence="1">Uncharacterized protein</fullName>
    </submittedName>
</protein>
<dbReference type="EMBL" id="VAJM01000001">
    <property type="protein sequence ID" value="TLM96565.1"/>
    <property type="molecule type" value="Genomic_DNA"/>
</dbReference>
<sequence length="324" mass="34548">MKTLATILLSVLLLLVLGGVGGYFYMQRKFAPPANQLRVAGLPASGRFAWQADSSARPAVAHAHQLVPVRVPGCARTCYLQFDTGAPYTVFYAHPLAALRAQYPAAGPALVPQADTVHDVQFSLGGAELRVRRAPVLNYGAHALPADTAAPFVIGTLGADVLEGRVLVIDYPRQRFSLYAATPDSLARRADFVPLELKGRRVMLSAELPGQSGPLMFDSGSSAFALLTSQSRWQELIRPAAPVRTKAVNSWGKMLTTYTAPTAAALRLGATELPLGTVSYMTGMTLMQEMLTRVSGLAGMLGNEPFAGRTIILDAPGGRFGVVR</sequence>
<comment type="caution">
    <text evidence="1">The sequence shown here is derived from an EMBL/GenBank/DDBJ whole genome shotgun (WGS) entry which is preliminary data.</text>
</comment>
<dbReference type="OrthoDB" id="7548156at2"/>
<gene>
    <name evidence="1" type="ORF">FDY95_00800</name>
</gene>
<evidence type="ECO:0000313" key="2">
    <source>
        <dbReference type="Proteomes" id="UP000305517"/>
    </source>
</evidence>